<organism evidence="1 2">
    <name type="scientific">Ceratocystis pirilliformis</name>
    <dbReference type="NCBI Taxonomy" id="259994"/>
    <lineage>
        <taxon>Eukaryota</taxon>
        <taxon>Fungi</taxon>
        <taxon>Dikarya</taxon>
        <taxon>Ascomycota</taxon>
        <taxon>Pezizomycotina</taxon>
        <taxon>Sordariomycetes</taxon>
        <taxon>Hypocreomycetidae</taxon>
        <taxon>Microascales</taxon>
        <taxon>Ceratocystidaceae</taxon>
        <taxon>Ceratocystis</taxon>
    </lineage>
</organism>
<dbReference type="EMBL" id="JAWDJO010000196">
    <property type="protein sequence ID" value="KAL1890029.1"/>
    <property type="molecule type" value="Genomic_DNA"/>
</dbReference>
<evidence type="ECO:0000313" key="2">
    <source>
        <dbReference type="Proteomes" id="UP001583280"/>
    </source>
</evidence>
<evidence type="ECO:0000313" key="1">
    <source>
        <dbReference type="EMBL" id="KAL1890029.1"/>
    </source>
</evidence>
<feature type="non-terminal residue" evidence="1">
    <location>
        <position position="1"/>
    </location>
</feature>
<keyword evidence="2" id="KW-1185">Reference proteome</keyword>
<gene>
    <name evidence="1" type="ORF">Cpir12675_005555</name>
</gene>
<sequence>TLRVSMETAVSLQYALELFHLNFEANLCFRKEYGIDPSGELGGAGVDTLVHPTPHSVRMIRRHLCTLLS</sequence>
<comment type="caution">
    <text evidence="1">The sequence shown here is derived from an EMBL/GenBank/DDBJ whole genome shotgun (WGS) entry which is preliminary data.</text>
</comment>
<proteinExistence type="predicted"/>
<reference evidence="1 2" key="1">
    <citation type="journal article" date="2024" name="IMA Fungus">
        <title>IMA Genome - F19 : A genome assembly and annotation guide to empower mycologists, including annotated draft genome sequences of Ceratocystis pirilliformis, Diaporthe australafricana, Fusarium ophioides, Paecilomyces lecythidis, and Sporothrix stenoceras.</title>
        <authorList>
            <person name="Aylward J."/>
            <person name="Wilson A.M."/>
            <person name="Visagie C.M."/>
            <person name="Spraker J."/>
            <person name="Barnes I."/>
            <person name="Buitendag C."/>
            <person name="Ceriani C."/>
            <person name="Del Mar Angel L."/>
            <person name="du Plessis D."/>
            <person name="Fuchs T."/>
            <person name="Gasser K."/>
            <person name="Kramer D."/>
            <person name="Li W."/>
            <person name="Munsamy K."/>
            <person name="Piso A."/>
            <person name="Price J.L."/>
            <person name="Sonnekus B."/>
            <person name="Thomas C."/>
            <person name="van der Nest A."/>
            <person name="van Dijk A."/>
            <person name="van Heerden A."/>
            <person name="van Vuuren N."/>
            <person name="Yilmaz N."/>
            <person name="Duong T.A."/>
            <person name="van der Merwe N.A."/>
            <person name="Wingfield M.J."/>
            <person name="Wingfield B.D."/>
        </authorList>
    </citation>
    <scope>NUCLEOTIDE SEQUENCE [LARGE SCALE GENOMIC DNA]</scope>
    <source>
        <strain evidence="1 2">CMW 12675</strain>
    </source>
</reference>
<accession>A0ABR3YRP2</accession>
<dbReference type="Proteomes" id="UP001583280">
    <property type="component" value="Unassembled WGS sequence"/>
</dbReference>
<name>A0ABR3YRP2_9PEZI</name>
<protein>
    <submittedName>
        <fullName evidence="1">Uncharacterized protein</fullName>
    </submittedName>
</protein>